<dbReference type="EMBL" id="JBHRZT010000072">
    <property type="protein sequence ID" value="MFC3885520.1"/>
    <property type="molecule type" value="Genomic_DNA"/>
</dbReference>
<evidence type="ECO:0000313" key="2">
    <source>
        <dbReference type="EMBL" id="MFC3885520.1"/>
    </source>
</evidence>
<evidence type="ECO:0000259" key="1">
    <source>
        <dbReference type="Pfam" id="PF13333"/>
    </source>
</evidence>
<keyword evidence="3" id="KW-1185">Reference proteome</keyword>
<dbReference type="Proteomes" id="UP001595752">
    <property type="component" value="Unassembled WGS sequence"/>
</dbReference>
<protein>
    <submittedName>
        <fullName evidence="2">IS3 family transposase</fullName>
    </submittedName>
</protein>
<proteinExistence type="predicted"/>
<sequence>MGEIRKTYTVEFKHKLLQMYVNEEIGGYKTIANQLNIKEPYVISDNPLTREFQTSRLNEKWATDIIMCLYCFQTKEHVIQAVEKYIRFYNQKRFQSKLNNLSPIEYRTQVCA</sequence>
<dbReference type="Pfam" id="PF13333">
    <property type="entry name" value="rve_2"/>
    <property type="match status" value="1"/>
</dbReference>
<organism evidence="2 3">
    <name type="scientific">Bacillus songklensis</name>
    <dbReference type="NCBI Taxonomy" id="1069116"/>
    <lineage>
        <taxon>Bacteria</taxon>
        <taxon>Bacillati</taxon>
        <taxon>Bacillota</taxon>
        <taxon>Bacilli</taxon>
        <taxon>Bacillales</taxon>
        <taxon>Bacillaceae</taxon>
        <taxon>Bacillus</taxon>
    </lineage>
</organism>
<gene>
    <name evidence="2" type="ORF">ACFOU2_19405</name>
</gene>
<accession>A0ABV8B6L9</accession>
<name>A0ABV8B6L9_9BACI</name>
<comment type="caution">
    <text evidence="2">The sequence shown here is derived from an EMBL/GenBank/DDBJ whole genome shotgun (WGS) entry which is preliminary data.</text>
</comment>
<dbReference type="InterPro" id="IPR001584">
    <property type="entry name" value="Integrase_cat-core"/>
</dbReference>
<reference evidence="3" key="1">
    <citation type="journal article" date="2019" name="Int. J. Syst. Evol. Microbiol.">
        <title>The Global Catalogue of Microorganisms (GCM) 10K type strain sequencing project: providing services to taxonomists for standard genome sequencing and annotation.</title>
        <authorList>
            <consortium name="The Broad Institute Genomics Platform"/>
            <consortium name="The Broad Institute Genome Sequencing Center for Infectious Disease"/>
            <person name="Wu L."/>
            <person name="Ma J."/>
        </authorList>
    </citation>
    <scope>NUCLEOTIDE SEQUENCE [LARGE SCALE GENOMIC DNA]</scope>
    <source>
        <strain evidence="3">CCUG 61889</strain>
    </source>
</reference>
<dbReference type="RefSeq" id="WP_377917936.1">
    <property type="nucleotide sequence ID" value="NZ_JBHRZT010000072.1"/>
</dbReference>
<evidence type="ECO:0000313" key="3">
    <source>
        <dbReference type="Proteomes" id="UP001595752"/>
    </source>
</evidence>
<feature type="domain" description="Integrase catalytic" evidence="1">
    <location>
        <begin position="71"/>
        <end position="109"/>
    </location>
</feature>